<dbReference type="PANTHER" id="PTHR23501:SF154">
    <property type="entry name" value="MULTIDRUG-EFFLUX TRANSPORTER RV1634-RELATED"/>
    <property type="match status" value="1"/>
</dbReference>
<dbReference type="GO" id="GO:0022857">
    <property type="term" value="F:transmembrane transporter activity"/>
    <property type="evidence" value="ECO:0007669"/>
    <property type="project" value="InterPro"/>
</dbReference>
<dbReference type="SUPFAM" id="SSF103473">
    <property type="entry name" value="MFS general substrate transporter"/>
    <property type="match status" value="1"/>
</dbReference>
<protein>
    <submittedName>
        <fullName evidence="5">MFS transporter</fullName>
    </submittedName>
</protein>
<keyword evidence="4" id="KW-0472">Membrane</keyword>
<evidence type="ECO:0000256" key="3">
    <source>
        <dbReference type="ARBA" id="ARBA00022989"/>
    </source>
</evidence>
<dbReference type="EMBL" id="LXMD01000027">
    <property type="protein sequence ID" value="OCG73216.1"/>
    <property type="molecule type" value="Genomic_DNA"/>
</dbReference>
<dbReference type="Proteomes" id="UP000093355">
    <property type="component" value="Unassembled WGS sequence"/>
</dbReference>
<keyword evidence="2" id="KW-0812">Transmembrane</keyword>
<proteinExistence type="predicted"/>
<sequence length="457" mass="46771">MVEGADRAPRETIWSPRYVWVTLGAFALIFLAAVQSLAVTTVMPAVSDALHGEALYAVAFSGTLATSVIGMVAVGAWSDRTGPVVPLYAAVGMFVAGLLIDTVAPTMEVLVLGRLVLGLGSGGQIVALYVVVARIFPAALHGRVFALFSAAWIVPSLVGPFVAGAVAEFLHWRWVFGGVAVLAVAALLMIAPRLRGINAHAEHPAEGAGRALVRRLLLAVVVAAAALGLALSGELADPWSWVVAAAALAVVGIAVVPLLPRGTLRAAPGLPSVILMRGVLAGGFFGAEVYIPKLFIDRYGWSSTFAGLGLTIAGITWALGAELSARHADRVGDRRLVLAGVGLLSSSIGLVLASAVFGWPGIVPAIAWGIGGLGMGFVYARLSVLMLAYSSPRDQGFNSSALQISDAVGSSAVIAIMGLLFLAIGPAAGFPAVFVLGILIVLLTLVPGLRMGGAGAR</sequence>
<dbReference type="InterPro" id="IPR020846">
    <property type="entry name" value="MFS_dom"/>
</dbReference>
<keyword evidence="6" id="KW-1185">Reference proteome</keyword>
<reference evidence="5 6" key="1">
    <citation type="submission" date="2016-05" db="EMBL/GenBank/DDBJ databases">
        <authorList>
            <person name="Lavstsen T."/>
            <person name="Jespersen J.S."/>
        </authorList>
    </citation>
    <scope>NUCLEOTIDE SEQUENCE [LARGE SCALE GENOMIC DNA]</scope>
    <source>
        <strain evidence="5 6">YLB-01</strain>
    </source>
</reference>
<evidence type="ECO:0000256" key="2">
    <source>
        <dbReference type="ARBA" id="ARBA00022692"/>
    </source>
</evidence>
<dbReference type="InterPro" id="IPR011701">
    <property type="entry name" value="MFS"/>
</dbReference>
<dbReference type="OrthoDB" id="9778875at2"/>
<dbReference type="PROSITE" id="PS50850">
    <property type="entry name" value="MFS"/>
    <property type="match status" value="1"/>
</dbReference>
<evidence type="ECO:0000256" key="4">
    <source>
        <dbReference type="ARBA" id="ARBA00023136"/>
    </source>
</evidence>
<gene>
    <name evidence="5" type="ORF">A7J15_09275</name>
</gene>
<evidence type="ECO:0000256" key="1">
    <source>
        <dbReference type="ARBA" id="ARBA00004651"/>
    </source>
</evidence>
<dbReference type="GO" id="GO:0005886">
    <property type="term" value="C:plasma membrane"/>
    <property type="evidence" value="ECO:0007669"/>
    <property type="project" value="UniProtKB-SubCell"/>
</dbReference>
<dbReference type="Gene3D" id="1.20.1250.20">
    <property type="entry name" value="MFS general substrate transporter like domains"/>
    <property type="match status" value="2"/>
</dbReference>
<comment type="caution">
    <text evidence="5">The sequence shown here is derived from an EMBL/GenBank/DDBJ whole genome shotgun (WGS) entry which is preliminary data.</text>
</comment>
<organism evidence="5 6">
    <name type="scientific">Microbacterium sediminis</name>
    <dbReference type="NCBI Taxonomy" id="904291"/>
    <lineage>
        <taxon>Bacteria</taxon>
        <taxon>Bacillati</taxon>
        <taxon>Actinomycetota</taxon>
        <taxon>Actinomycetes</taxon>
        <taxon>Micrococcales</taxon>
        <taxon>Microbacteriaceae</taxon>
        <taxon>Microbacterium</taxon>
    </lineage>
</organism>
<accession>A0A1B9N9F4</accession>
<dbReference type="PANTHER" id="PTHR23501">
    <property type="entry name" value="MAJOR FACILITATOR SUPERFAMILY"/>
    <property type="match status" value="1"/>
</dbReference>
<evidence type="ECO:0000313" key="5">
    <source>
        <dbReference type="EMBL" id="OCG73216.1"/>
    </source>
</evidence>
<keyword evidence="3" id="KW-1133">Transmembrane helix</keyword>
<dbReference type="Pfam" id="PF07690">
    <property type="entry name" value="MFS_1"/>
    <property type="match status" value="1"/>
</dbReference>
<name>A0A1B9N9F4_9MICO</name>
<comment type="subcellular location">
    <subcellularLocation>
        <location evidence="1">Cell membrane</location>
        <topology evidence="1">Multi-pass membrane protein</topology>
    </subcellularLocation>
</comment>
<evidence type="ECO:0000313" key="6">
    <source>
        <dbReference type="Proteomes" id="UP000093355"/>
    </source>
</evidence>
<dbReference type="InterPro" id="IPR036259">
    <property type="entry name" value="MFS_trans_sf"/>
</dbReference>
<dbReference type="STRING" id="904291.A7J15_09275"/>
<dbReference type="AlphaFoldDB" id="A0A1B9N9F4"/>